<sequence>MAAQRLSLTVRSFSTSNAVNKLTKPPVQIFGIEGRYATALYSAASKQKSLDGVEKDLVKLQSSIKTDEKLRTFIENPTIKRSIKSNALKAIGDKISLKPESTNLLRLLAENGRLQKLDGVINAFKVIMSAHRGEVTCEVITARELDTDQKQKLQGVLKSFVKSSESIYLTTKVDPSIIGGMIVSIGDRYVDMSVANKIKKYTEIISATV</sequence>
<evidence type="ECO:0000256" key="8">
    <source>
        <dbReference type="ARBA" id="ARBA00023128"/>
    </source>
</evidence>
<evidence type="ECO:0000256" key="9">
    <source>
        <dbReference type="ARBA" id="ARBA00023136"/>
    </source>
</evidence>
<keyword evidence="9" id="KW-0472">Membrane</keyword>
<evidence type="ECO:0000256" key="7">
    <source>
        <dbReference type="ARBA" id="ARBA00023065"/>
    </source>
</evidence>
<reference evidence="12 13" key="1">
    <citation type="journal article" date="2023" name="Insect Mol. Biol.">
        <title>Genome sequencing provides insights into the evolution of gene families encoding plant cell wall-degrading enzymes in longhorned beetles.</title>
        <authorList>
            <person name="Shin N.R."/>
            <person name="Okamura Y."/>
            <person name="Kirsch R."/>
            <person name="Pauchet Y."/>
        </authorList>
    </citation>
    <scope>NUCLEOTIDE SEQUENCE [LARGE SCALE GENOMIC DNA]</scope>
    <source>
        <strain evidence="12">EAD_L_NR</strain>
    </source>
</reference>
<dbReference type="GO" id="GO:0046933">
    <property type="term" value="F:proton-transporting ATP synthase activity, rotational mechanism"/>
    <property type="evidence" value="ECO:0007669"/>
    <property type="project" value="InterPro"/>
</dbReference>
<evidence type="ECO:0000256" key="10">
    <source>
        <dbReference type="ARBA" id="ARBA00023310"/>
    </source>
</evidence>
<keyword evidence="10" id="KW-0066">ATP synthesis</keyword>
<gene>
    <name evidence="12" type="ORF">NQ315_005397</name>
</gene>
<keyword evidence="4" id="KW-0375">Hydrogen ion transport</keyword>
<evidence type="ECO:0000256" key="1">
    <source>
        <dbReference type="ARBA" id="ARBA00004273"/>
    </source>
</evidence>
<keyword evidence="3" id="KW-0813">Transport</keyword>
<dbReference type="InterPro" id="IPR000711">
    <property type="entry name" value="ATPase_OSCP/dsu"/>
</dbReference>
<evidence type="ECO:0000256" key="11">
    <source>
        <dbReference type="ARBA" id="ARBA00033369"/>
    </source>
</evidence>
<accession>A0AAV8W1M3</accession>
<evidence type="ECO:0000256" key="3">
    <source>
        <dbReference type="ARBA" id="ARBA00022448"/>
    </source>
</evidence>
<keyword evidence="6" id="KW-0809">Transit peptide</keyword>
<dbReference type="NCBIfam" id="TIGR01145">
    <property type="entry name" value="ATP_synt_delta"/>
    <property type="match status" value="1"/>
</dbReference>
<dbReference type="PRINTS" id="PR00125">
    <property type="entry name" value="ATPASEDELTA"/>
</dbReference>
<evidence type="ECO:0000256" key="6">
    <source>
        <dbReference type="ARBA" id="ARBA00022946"/>
    </source>
</evidence>
<dbReference type="HAMAP" id="MF_01416">
    <property type="entry name" value="ATP_synth_delta_bact"/>
    <property type="match status" value="1"/>
</dbReference>
<comment type="subcellular location">
    <subcellularLocation>
        <location evidence="1">Mitochondrion inner membrane</location>
    </subcellularLocation>
</comment>
<proteinExistence type="inferred from homology"/>
<dbReference type="Gene3D" id="1.10.520.20">
    <property type="entry name" value="N-terminal domain of the delta subunit of the F1F0-ATP synthase"/>
    <property type="match status" value="1"/>
</dbReference>
<protein>
    <recommendedName>
        <fullName evidence="11">Oligomycin sensitivity conferral protein</fullName>
    </recommendedName>
</protein>
<evidence type="ECO:0000256" key="4">
    <source>
        <dbReference type="ARBA" id="ARBA00022781"/>
    </source>
</evidence>
<dbReference type="FunFam" id="1.10.520.20:FF:000002">
    <property type="entry name" value="ATP synthase subunit O, mitochondrial"/>
    <property type="match status" value="1"/>
</dbReference>
<dbReference type="Proteomes" id="UP001159042">
    <property type="component" value="Unassembled WGS sequence"/>
</dbReference>
<keyword evidence="7" id="KW-0406">Ion transport</keyword>
<keyword evidence="13" id="KW-1185">Reference proteome</keyword>
<dbReference type="EMBL" id="JANEYG010000014">
    <property type="protein sequence ID" value="KAJ8920528.1"/>
    <property type="molecule type" value="Genomic_DNA"/>
</dbReference>
<dbReference type="InterPro" id="IPR026015">
    <property type="entry name" value="ATP_synth_OSCP/delta_N_sf"/>
</dbReference>
<keyword evidence="5" id="KW-0999">Mitochondrion inner membrane</keyword>
<dbReference type="PANTHER" id="PTHR11910">
    <property type="entry name" value="ATP SYNTHASE DELTA CHAIN"/>
    <property type="match status" value="1"/>
</dbReference>
<organism evidence="12 13">
    <name type="scientific">Exocentrus adspersus</name>
    <dbReference type="NCBI Taxonomy" id="1586481"/>
    <lineage>
        <taxon>Eukaryota</taxon>
        <taxon>Metazoa</taxon>
        <taxon>Ecdysozoa</taxon>
        <taxon>Arthropoda</taxon>
        <taxon>Hexapoda</taxon>
        <taxon>Insecta</taxon>
        <taxon>Pterygota</taxon>
        <taxon>Neoptera</taxon>
        <taxon>Endopterygota</taxon>
        <taxon>Coleoptera</taxon>
        <taxon>Polyphaga</taxon>
        <taxon>Cucujiformia</taxon>
        <taxon>Chrysomeloidea</taxon>
        <taxon>Cerambycidae</taxon>
        <taxon>Lamiinae</taxon>
        <taxon>Acanthocinini</taxon>
        <taxon>Exocentrus</taxon>
    </lineage>
</organism>
<comment type="similarity">
    <text evidence="2">Belongs to the ATPase delta chain family.</text>
</comment>
<name>A0AAV8W1M3_9CUCU</name>
<dbReference type="AlphaFoldDB" id="A0AAV8W1M3"/>
<dbReference type="Pfam" id="PF00213">
    <property type="entry name" value="OSCP"/>
    <property type="match status" value="1"/>
</dbReference>
<evidence type="ECO:0000313" key="13">
    <source>
        <dbReference type="Proteomes" id="UP001159042"/>
    </source>
</evidence>
<dbReference type="GO" id="GO:0005743">
    <property type="term" value="C:mitochondrial inner membrane"/>
    <property type="evidence" value="ECO:0007669"/>
    <property type="project" value="UniProtKB-SubCell"/>
</dbReference>
<evidence type="ECO:0000256" key="5">
    <source>
        <dbReference type="ARBA" id="ARBA00022792"/>
    </source>
</evidence>
<keyword evidence="8" id="KW-0496">Mitochondrion</keyword>
<dbReference type="SUPFAM" id="SSF47928">
    <property type="entry name" value="N-terminal domain of the delta subunit of the F1F0-ATP synthase"/>
    <property type="match status" value="1"/>
</dbReference>
<evidence type="ECO:0000256" key="2">
    <source>
        <dbReference type="ARBA" id="ARBA00007046"/>
    </source>
</evidence>
<evidence type="ECO:0000313" key="12">
    <source>
        <dbReference type="EMBL" id="KAJ8920528.1"/>
    </source>
</evidence>
<comment type="caution">
    <text evidence="12">The sequence shown here is derived from an EMBL/GenBank/DDBJ whole genome shotgun (WGS) entry which is preliminary data.</text>
</comment>